<keyword evidence="6" id="KW-0813">Transport</keyword>
<feature type="transmembrane region" description="Helical" evidence="6">
    <location>
        <begin position="222"/>
        <end position="245"/>
    </location>
</feature>
<evidence type="ECO:0000256" key="5">
    <source>
        <dbReference type="ARBA" id="ARBA00023136"/>
    </source>
</evidence>
<evidence type="ECO:0000256" key="1">
    <source>
        <dbReference type="ARBA" id="ARBA00004651"/>
    </source>
</evidence>
<keyword evidence="4 6" id="KW-1133">Transmembrane helix</keyword>
<feature type="transmembrane region" description="Helical" evidence="6">
    <location>
        <begin position="548"/>
        <end position="570"/>
    </location>
</feature>
<feature type="transmembrane region" description="Helical" evidence="6">
    <location>
        <begin position="151"/>
        <end position="173"/>
    </location>
</feature>
<proteinExistence type="inferred from homology"/>
<evidence type="ECO:0000256" key="2">
    <source>
        <dbReference type="ARBA" id="ARBA00022475"/>
    </source>
</evidence>
<dbReference type="Proteomes" id="UP000256562">
    <property type="component" value="Unassembled WGS sequence"/>
</dbReference>
<dbReference type="EMBL" id="QKXQ01000090">
    <property type="protein sequence ID" value="REH99548.1"/>
    <property type="molecule type" value="Genomic_DNA"/>
</dbReference>
<evidence type="ECO:0000256" key="4">
    <source>
        <dbReference type="ARBA" id="ARBA00022989"/>
    </source>
</evidence>
<feature type="transmembrane region" description="Helical" evidence="6">
    <location>
        <begin position="18"/>
        <end position="40"/>
    </location>
</feature>
<comment type="caution">
    <text evidence="8">The sequence shown here is derived from an EMBL/GenBank/DDBJ whole genome shotgun (WGS) entry which is preliminary data.</text>
</comment>
<keyword evidence="5 6" id="KW-0472">Membrane</keyword>
<comment type="similarity">
    <text evidence="6">Belongs to the ABC-4 integral membrane protein family.</text>
</comment>
<name>A0A3E0IS37_9STAP</name>
<feature type="domain" description="ABC3 transporter permease C-terminal" evidence="7">
    <location>
        <begin position="60"/>
        <end position="178"/>
    </location>
</feature>
<evidence type="ECO:0000256" key="3">
    <source>
        <dbReference type="ARBA" id="ARBA00022692"/>
    </source>
</evidence>
<feature type="transmembrane region" description="Helical" evidence="6">
    <location>
        <begin position="110"/>
        <end position="131"/>
    </location>
</feature>
<evidence type="ECO:0000313" key="8">
    <source>
        <dbReference type="EMBL" id="REH99548.1"/>
    </source>
</evidence>
<protein>
    <submittedName>
        <fullName evidence="8">ABC transporter permease</fullName>
    </submittedName>
</protein>
<dbReference type="Pfam" id="PF02687">
    <property type="entry name" value="FtsX"/>
    <property type="match status" value="1"/>
</dbReference>
<dbReference type="InterPro" id="IPR052536">
    <property type="entry name" value="ABC-4_Integral_Memb_Prot"/>
</dbReference>
<dbReference type="InterPro" id="IPR027022">
    <property type="entry name" value="ABC_permease_BceB-typ"/>
</dbReference>
<keyword evidence="2 6" id="KW-1003">Cell membrane</keyword>
<keyword evidence="3 6" id="KW-0812">Transmembrane</keyword>
<evidence type="ECO:0000313" key="9">
    <source>
        <dbReference type="Proteomes" id="UP000256562"/>
    </source>
</evidence>
<feature type="transmembrane region" description="Helical" evidence="6">
    <location>
        <begin position="193"/>
        <end position="210"/>
    </location>
</feature>
<sequence>MNLFNFAFKNISRDFKTYFFHFVSCAFSVFVFFVFTNLSFHPALQVVDKDSTIGIVLNLGLIVSLIFSFVFILYSVTNFLKQRSRQFAILNIIGSSNTQFKRLIFYENGLISLCAIGCGIIIGLVFSKFFLMIAEIVIGDLQLYFYFPMKAIIYTILLMGGLFLSISIIAPIILRKKKIISLLKKEDEAEKSYILIMTVAVIIIIPILIYNRHNDSLLMYPVYLIAFVLMSYFTFNVIFIIYEFIMKYTQKMFKGVNLIKISNFKYNNHTNLKTMTISMTLFTVILTSLIYIIGAPKNVEKTTYKILPYSHMYSAFNKNVDDVNQAHKIETILSKEDGFKSLQVNYLKLATPDRDVVLSNATYNKIAEFLNRKPITLKKKDYYMVGTDGKNMPTMGSLLEQDLKKLGVSHNKGATSHTIALSGYFTNVTVVSDEKYQELTHDLDSDRFFAFNIKNWKSYNDEALKDKLNINGQDDSLSSAYWYYTEEKLQRGIIAYVGSVLCISFLIGIASITYSRLYTSAETEIKKYQTMIKLGLSKKAIKSALASTIKWIFVLPFLIALITTWFIVIYLNQFTLSSYFKIAIYCSSLYLTIEVLLYFIIKHKYQNKILSALYRDK</sequence>
<dbReference type="OrthoDB" id="1937696at2"/>
<evidence type="ECO:0000256" key="6">
    <source>
        <dbReference type="PIRNR" id="PIRNR018968"/>
    </source>
</evidence>
<dbReference type="PANTHER" id="PTHR46795:SF3">
    <property type="entry name" value="ABC TRANSPORTER PERMEASE"/>
    <property type="match status" value="1"/>
</dbReference>
<dbReference type="InterPro" id="IPR003838">
    <property type="entry name" value="ABC3_permease_C"/>
</dbReference>
<feature type="transmembrane region" description="Helical" evidence="6">
    <location>
        <begin position="275"/>
        <end position="294"/>
    </location>
</feature>
<accession>A0A3E0IS37</accession>
<dbReference type="GO" id="GO:0005886">
    <property type="term" value="C:plasma membrane"/>
    <property type="evidence" value="ECO:0007669"/>
    <property type="project" value="UniProtKB-SubCell"/>
</dbReference>
<organism evidence="8 9">
    <name type="scientific">Staphylococcus felis</name>
    <dbReference type="NCBI Taxonomy" id="46127"/>
    <lineage>
        <taxon>Bacteria</taxon>
        <taxon>Bacillati</taxon>
        <taxon>Bacillota</taxon>
        <taxon>Bacilli</taxon>
        <taxon>Bacillales</taxon>
        <taxon>Staphylococcaceae</taxon>
        <taxon>Staphylococcus</taxon>
    </lineage>
</organism>
<gene>
    <name evidence="8" type="ORF">DOS83_02110</name>
</gene>
<comment type="subcellular location">
    <subcellularLocation>
        <location evidence="1 6">Cell membrane</location>
        <topology evidence="1 6">Multi-pass membrane protein</topology>
    </subcellularLocation>
</comment>
<feature type="transmembrane region" description="Helical" evidence="6">
    <location>
        <begin position="52"/>
        <end position="76"/>
    </location>
</feature>
<dbReference type="PANTHER" id="PTHR46795">
    <property type="entry name" value="ABC TRANSPORTER PERMEASE-RELATED-RELATED"/>
    <property type="match status" value="1"/>
</dbReference>
<dbReference type="PIRSF" id="PIRSF018968">
    <property type="entry name" value="ABC_permease_BceB"/>
    <property type="match status" value="1"/>
</dbReference>
<dbReference type="GO" id="GO:0055085">
    <property type="term" value="P:transmembrane transport"/>
    <property type="evidence" value="ECO:0007669"/>
    <property type="project" value="UniProtKB-UniRule"/>
</dbReference>
<dbReference type="RefSeq" id="WP_116093715.1">
    <property type="nucleotide sequence ID" value="NZ_QKXN01000014.1"/>
</dbReference>
<evidence type="ECO:0000259" key="7">
    <source>
        <dbReference type="Pfam" id="PF02687"/>
    </source>
</evidence>
<dbReference type="AlphaFoldDB" id="A0A3E0IS37"/>
<reference evidence="8 9" key="1">
    <citation type="journal article" date="2018" name="Vet. Microbiol.">
        <title>Characterisation of Staphylococcus felis isolated from cats using whole genome sequencing.</title>
        <authorList>
            <person name="Worthing K."/>
            <person name="Pang S."/>
            <person name="Trott D.J."/>
            <person name="Abraham S."/>
            <person name="Coombs G.W."/>
            <person name="Jordan D."/>
            <person name="McIntyre L."/>
            <person name="Davies M.R."/>
            <person name="Norris J."/>
        </authorList>
    </citation>
    <scope>NUCLEOTIDE SEQUENCE [LARGE SCALE GENOMIC DNA]</scope>
    <source>
        <strain evidence="8 9">F9</strain>
    </source>
</reference>
<feature type="transmembrane region" description="Helical" evidence="6">
    <location>
        <begin position="493"/>
        <end position="517"/>
    </location>
</feature>
<feature type="transmembrane region" description="Helical" evidence="6">
    <location>
        <begin position="582"/>
        <end position="601"/>
    </location>
</feature>